<evidence type="ECO:0000313" key="2">
    <source>
        <dbReference type="EMBL" id="MEL3970734.1"/>
    </source>
</evidence>
<name>A0ABU9K3R8_9BACI</name>
<organism evidence="2 3">
    <name type="scientific">Rossellomorea oryzaecorticis</name>
    <dbReference type="NCBI Taxonomy" id="1396505"/>
    <lineage>
        <taxon>Bacteria</taxon>
        <taxon>Bacillati</taxon>
        <taxon>Bacillota</taxon>
        <taxon>Bacilli</taxon>
        <taxon>Bacillales</taxon>
        <taxon>Bacillaceae</taxon>
        <taxon>Rossellomorea</taxon>
    </lineage>
</organism>
<evidence type="ECO:0000259" key="1">
    <source>
        <dbReference type="Pfam" id="PF20862"/>
    </source>
</evidence>
<dbReference type="Proteomes" id="UP001389717">
    <property type="component" value="Unassembled WGS sequence"/>
</dbReference>
<proteinExistence type="predicted"/>
<feature type="domain" description="DUF6843" evidence="1">
    <location>
        <begin position="23"/>
        <end position="149"/>
    </location>
</feature>
<reference evidence="2 3" key="1">
    <citation type="submission" date="2024-04" db="EMBL/GenBank/DDBJ databases">
        <title>Bacillus oryzaecorticis sp. nov., a moderately halophilic bacterium isolated from rice husks.</title>
        <authorList>
            <person name="Zhu H.-S."/>
        </authorList>
    </citation>
    <scope>NUCLEOTIDE SEQUENCE [LARGE SCALE GENOMIC DNA]</scope>
    <source>
        <strain evidence="2 3">ZC255</strain>
    </source>
</reference>
<comment type="caution">
    <text evidence="2">The sequence shown here is derived from an EMBL/GenBank/DDBJ whole genome shotgun (WGS) entry which is preliminary data.</text>
</comment>
<keyword evidence="3" id="KW-1185">Reference proteome</keyword>
<dbReference type="InterPro" id="IPR049293">
    <property type="entry name" value="DUF6843"/>
</dbReference>
<gene>
    <name evidence="2" type="ORF">AAEO50_00430</name>
</gene>
<dbReference type="Pfam" id="PF20862">
    <property type="entry name" value="DUF6843"/>
    <property type="match status" value="1"/>
</dbReference>
<protein>
    <recommendedName>
        <fullName evidence="1">DUF6843 domain-containing protein</fullName>
    </recommendedName>
</protein>
<dbReference type="EMBL" id="JBBYAF010000001">
    <property type="protein sequence ID" value="MEL3970734.1"/>
    <property type="molecule type" value="Genomic_DNA"/>
</dbReference>
<accession>A0ABU9K3R8</accession>
<evidence type="ECO:0000313" key="3">
    <source>
        <dbReference type="Proteomes" id="UP001389717"/>
    </source>
</evidence>
<dbReference type="PROSITE" id="PS51257">
    <property type="entry name" value="PROKAR_LIPOPROTEIN"/>
    <property type="match status" value="1"/>
</dbReference>
<sequence>MKRFILTLIAVLLIGGCASPGYTNHIYLIPQEYEGSFTVFFNIPGAPELKKEGEFAVIPLEKTNIETLHQTNYSTYGYALTSRKEPYLPKAATYQYNNKYYYIDKAGKRKEIDPYCVHERGVGGNTEANGKEIGYVDVQVTQSECGEDFYLNGKKEYTTQSKEAKKELLINLLSGKSPSP</sequence>